<reference evidence="3" key="1">
    <citation type="submission" date="2022-02" db="EMBL/GenBank/DDBJ databases">
        <title>Corynebacterium sp. from urogenital microbiome.</title>
        <authorList>
            <person name="Cappelli E.A."/>
            <person name="Ribeiro T.G."/>
            <person name="Peixe L."/>
        </authorList>
    </citation>
    <scope>NUCLEOTIDE SEQUENCE</scope>
    <source>
        <strain evidence="3">C9Ua_112</strain>
    </source>
</reference>
<dbReference type="Gene3D" id="3.40.640.10">
    <property type="entry name" value="Type I PLP-dependent aspartate aminotransferase-like (Major domain)"/>
    <property type="match status" value="1"/>
</dbReference>
<dbReference type="Pfam" id="PF00266">
    <property type="entry name" value="Aminotran_5"/>
    <property type="match status" value="1"/>
</dbReference>
<dbReference type="PANTHER" id="PTHR43586">
    <property type="entry name" value="CYSTEINE DESULFURASE"/>
    <property type="match status" value="1"/>
</dbReference>
<comment type="caution">
    <text evidence="3">The sequence shown here is derived from an EMBL/GenBank/DDBJ whole genome shotgun (WGS) entry which is preliminary data.</text>
</comment>
<accession>A0A9X3M6L2</accession>
<dbReference type="RefSeq" id="WP_269954960.1">
    <property type="nucleotide sequence ID" value="NZ_JAKMUV010000006.1"/>
</dbReference>
<feature type="domain" description="Aminotransferase class V" evidence="2">
    <location>
        <begin position="59"/>
        <end position="245"/>
    </location>
</feature>
<dbReference type="SUPFAM" id="SSF53383">
    <property type="entry name" value="PLP-dependent transferases"/>
    <property type="match status" value="1"/>
</dbReference>
<dbReference type="InterPro" id="IPR000192">
    <property type="entry name" value="Aminotrans_V_dom"/>
</dbReference>
<dbReference type="Gene3D" id="3.90.1150.10">
    <property type="entry name" value="Aspartate Aminotransferase, domain 1"/>
    <property type="match status" value="1"/>
</dbReference>
<dbReference type="PANTHER" id="PTHR43586:SF21">
    <property type="entry name" value="PYRIDOXAL PHOSPHATE (PLP)-DEPENDENT ASPARTATE AMINOTRANSFERASE SUPERFAMILY"/>
    <property type="match status" value="1"/>
</dbReference>
<dbReference type="AlphaFoldDB" id="A0A9X3M6L2"/>
<dbReference type="GeneID" id="301813203"/>
<sequence>MFDVPRVRGLYASLSDGWTYLNAQDFPQVPERVSSAVARSFRVASLLEPPESATGSHSRAQRPGRRIGESFGDSARIAIADLTGARPENVVLGASRAALLDDLAHALYRRLRLGQEVVLSRIDDPANVSPWKHAADLYGARVRWAEPDLSSGVLPAWQYTNLVESETTVVAVSAANRYVGAVTDVRAIADCVRAKSRALLVVDVDSFAPYRVVDVEQMGADVLALDVASLGGPSVGALVFKDDATRREVFHSAHGVGGVSEGLLGGVAEAVDHLARLDDSARGTRRTRLKKGLPRAAEHLNTLATHLVEGLQSLGTVHAIGVDGDGDALEEFASVDRVPRVSFMVDGVPAGVVAQRLLANGVVAGVVAPGQSQLLERMGVFEELPAAPGANSRGRHGRKAADAASAQSSPQSSPQGSAAALGSALGSALEQAGAVSVGFAPHNTAHDVDQLVRVVASVR</sequence>
<dbReference type="InterPro" id="IPR015421">
    <property type="entry name" value="PyrdxlP-dep_Trfase_major"/>
</dbReference>
<feature type="compositionally biased region" description="Low complexity" evidence="1">
    <location>
        <begin position="402"/>
        <end position="419"/>
    </location>
</feature>
<keyword evidence="3" id="KW-0032">Aminotransferase</keyword>
<keyword evidence="3" id="KW-0808">Transferase</keyword>
<gene>
    <name evidence="3" type="ORF">L8U58_06540</name>
</gene>
<organism evidence="3 4">
    <name type="scientific">Corynebacterium macclintockiae</name>
    <dbReference type="NCBI Taxonomy" id="2913501"/>
    <lineage>
        <taxon>Bacteria</taxon>
        <taxon>Bacillati</taxon>
        <taxon>Actinomycetota</taxon>
        <taxon>Actinomycetes</taxon>
        <taxon>Mycobacteriales</taxon>
        <taxon>Corynebacteriaceae</taxon>
        <taxon>Corynebacterium</taxon>
    </lineage>
</organism>
<evidence type="ECO:0000256" key="1">
    <source>
        <dbReference type="SAM" id="MobiDB-lite"/>
    </source>
</evidence>
<evidence type="ECO:0000259" key="2">
    <source>
        <dbReference type="Pfam" id="PF00266"/>
    </source>
</evidence>
<dbReference type="GO" id="GO:0008483">
    <property type="term" value="F:transaminase activity"/>
    <property type="evidence" value="ECO:0007669"/>
    <property type="project" value="UniProtKB-KW"/>
</dbReference>
<dbReference type="InterPro" id="IPR015422">
    <property type="entry name" value="PyrdxlP-dep_Trfase_small"/>
</dbReference>
<dbReference type="EMBL" id="JAKMUV010000006">
    <property type="protein sequence ID" value="MCZ9305187.1"/>
    <property type="molecule type" value="Genomic_DNA"/>
</dbReference>
<dbReference type="InterPro" id="IPR015424">
    <property type="entry name" value="PyrdxlP-dep_Trfase"/>
</dbReference>
<evidence type="ECO:0000313" key="3">
    <source>
        <dbReference type="EMBL" id="MCZ9305187.1"/>
    </source>
</evidence>
<proteinExistence type="predicted"/>
<keyword evidence="4" id="KW-1185">Reference proteome</keyword>
<dbReference type="Proteomes" id="UP001146505">
    <property type="component" value="Unassembled WGS sequence"/>
</dbReference>
<protein>
    <submittedName>
        <fullName evidence="3">Aminotransferase class V-fold PLP-dependent enzyme</fullName>
    </submittedName>
</protein>
<evidence type="ECO:0000313" key="4">
    <source>
        <dbReference type="Proteomes" id="UP001146505"/>
    </source>
</evidence>
<feature type="region of interest" description="Disordered" evidence="1">
    <location>
        <begin position="386"/>
        <end position="419"/>
    </location>
</feature>
<name>A0A9X3M6L2_9CORY</name>